<sequence>MTPTPALAGAWIAPEGGQEIWTNAAGQRDDAAFFETSAYWEIPVGKNNSFVAAPWFENNVNTDEGWRAEAVVGLKQAVFRDDQTVMALQVGALWVSAPGYGCGEGGVEARWLGGRSLGDGAFVNLEVAARALEGGCVGERLDITAGYRPSENWLAMGQIFFDAPRDGDETVKAQLTLVRFGERGRGIQVGLRARIDGGPQEPTLVVGLWGRPGD</sequence>
<reference evidence="2" key="1">
    <citation type="submission" date="2019-12" db="EMBL/GenBank/DDBJ databases">
        <title>Complete genome of Terracaulis silvestris 0127_4.</title>
        <authorList>
            <person name="Vieira S."/>
            <person name="Riedel T."/>
            <person name="Sproer C."/>
            <person name="Pascual J."/>
            <person name="Boedeker C."/>
            <person name="Overmann J."/>
        </authorList>
    </citation>
    <scope>NUCLEOTIDE SEQUENCE [LARGE SCALE GENOMIC DNA]</scope>
    <source>
        <strain evidence="2">0127_4</strain>
    </source>
</reference>
<keyword evidence="2" id="KW-1185">Reference proteome</keyword>
<proteinExistence type="predicted"/>
<accession>A0A6I6MIN2</accession>
<dbReference type="AlphaFoldDB" id="A0A6I6MIN2"/>
<evidence type="ECO:0000313" key="1">
    <source>
        <dbReference type="EMBL" id="QGZ94985.1"/>
    </source>
</evidence>
<dbReference type="KEGG" id="tsv:DSM104635_01821"/>
<gene>
    <name evidence="1" type="ORF">DSM104635_01821</name>
</gene>
<dbReference type="RefSeq" id="WP_158765880.1">
    <property type="nucleotide sequence ID" value="NZ_CP047045.1"/>
</dbReference>
<organism evidence="1 2">
    <name type="scientific">Terricaulis silvestris</name>
    <dbReference type="NCBI Taxonomy" id="2686094"/>
    <lineage>
        <taxon>Bacteria</taxon>
        <taxon>Pseudomonadati</taxon>
        <taxon>Pseudomonadota</taxon>
        <taxon>Alphaproteobacteria</taxon>
        <taxon>Caulobacterales</taxon>
        <taxon>Caulobacteraceae</taxon>
        <taxon>Terricaulis</taxon>
    </lineage>
</organism>
<dbReference type="Proteomes" id="UP000431269">
    <property type="component" value="Chromosome"/>
</dbReference>
<protein>
    <submittedName>
        <fullName evidence="1">Uncharacterized protein</fullName>
    </submittedName>
</protein>
<dbReference type="EMBL" id="CP047045">
    <property type="protein sequence ID" value="QGZ94985.1"/>
    <property type="molecule type" value="Genomic_DNA"/>
</dbReference>
<name>A0A6I6MIN2_9CAUL</name>
<evidence type="ECO:0000313" key="2">
    <source>
        <dbReference type="Proteomes" id="UP000431269"/>
    </source>
</evidence>